<sequence>MAAIEAHGRRLVPASQCPAGPSPSISPNGRRHEIWVFEPTPAIEQTSLPSTQPSRQIGLPAATIYTPLSTSATVSGNQRASYSDLSAGSKAGIGFGITIGILTTFALAGWLVKRNDDFKTKHAMQIVRQSAMGSHLKEARKMAESRTSFSSQDASKPRSTWSLEGKGKKTSEVQTPNKATWKTTKPSVEDMIDSSSTITTTPDLMKSVFSAESSGTSIKVLSSWSMRKTSRKQLQIATRALVSVIQSDQVLGPIYEAGRNDPTLEPDELHGYVLKTLVSYAENLKNEAKDRLELTASNLVLYLALHAARCVSGDTGDDYKLPHGLMKDADDSSDDGVQEQPVDGRQFNDDLDAFRSFLTQSNAFTTLRTETQLLYPFQFITSITESSETHVGEDIQEHIEGGRSGKGLICIFNDIAMFMIRSLLISLECLEPPLETGWTRIKIKCHTCGERSFDDILEHREGGIAELKQWMERALNATITVVHLNEEAASTHGRWHSPALVHNILRGLQRIFRWGKPRKDPVLPAHNGPQLESELRRAKSPSPQRSSLRLMSCVHRNWEHRILLQDRVDHINTDREFFTFLKTQVRKRRCRVMRILSCRKIQAIHFTMFKLRMGNRLEVRDHRDCCKASCNCLPPRDHPDYDFACPLDSTYPVIPPRAFAHMLKHTRRDVHEDQTHIYRWVPKRKGTTLDVDPKTELADAWGLYFEEGWDPNDIMTLFGLVFVVSLVFLVCWSRYTSDVSAASGVSSYMITVAGIAISLLVIRAGNM</sequence>
<protein>
    <submittedName>
        <fullName evidence="1">Uncharacterized protein</fullName>
    </submittedName>
</protein>
<proteinExistence type="predicted"/>
<organism evidence="1 2">
    <name type="scientific">Alternaria gaisen</name>
    <dbReference type="NCBI Taxonomy" id="167740"/>
    <lineage>
        <taxon>Eukaryota</taxon>
        <taxon>Fungi</taxon>
        <taxon>Dikarya</taxon>
        <taxon>Ascomycota</taxon>
        <taxon>Pezizomycotina</taxon>
        <taxon>Dothideomycetes</taxon>
        <taxon>Pleosporomycetidae</taxon>
        <taxon>Pleosporales</taxon>
        <taxon>Pleosporineae</taxon>
        <taxon>Pleosporaceae</taxon>
        <taxon>Alternaria</taxon>
        <taxon>Alternaria sect. Alternaria</taxon>
    </lineage>
</organism>
<reference evidence="1 2" key="1">
    <citation type="journal article" date="2019" name="bioRxiv">
        <title>Genomics, evolutionary history and diagnostics of the Alternaria alternata species group including apple and Asian pear pathotypes.</title>
        <authorList>
            <person name="Armitage A.D."/>
            <person name="Cockerton H.M."/>
            <person name="Sreenivasaprasad S."/>
            <person name="Woodhall J.W."/>
            <person name="Lane C.R."/>
            <person name="Harrison R.J."/>
            <person name="Clarkson J.P."/>
        </authorList>
    </citation>
    <scope>NUCLEOTIDE SEQUENCE [LARGE SCALE GENOMIC DNA]</scope>
    <source>
        <strain evidence="1 2">FERA 650</strain>
    </source>
</reference>
<evidence type="ECO:0000313" key="1">
    <source>
        <dbReference type="EMBL" id="KAB2110275.1"/>
    </source>
</evidence>
<comment type="caution">
    <text evidence="1">The sequence shown here is derived from an EMBL/GenBank/DDBJ whole genome shotgun (WGS) entry which is preliminary data.</text>
</comment>
<accession>A0ACB6G113</accession>
<dbReference type="EMBL" id="PDWZ02000001">
    <property type="protein sequence ID" value="KAB2110275.1"/>
    <property type="molecule type" value="Genomic_DNA"/>
</dbReference>
<name>A0ACB6G113_9PLEO</name>
<evidence type="ECO:0000313" key="2">
    <source>
        <dbReference type="Proteomes" id="UP000293547"/>
    </source>
</evidence>
<keyword evidence="2" id="KW-1185">Reference proteome</keyword>
<gene>
    <name evidence="1" type="ORF">AG0111_0g1480</name>
</gene>
<dbReference type="Proteomes" id="UP000293547">
    <property type="component" value="Unassembled WGS sequence"/>
</dbReference>